<evidence type="ECO:0000313" key="4">
    <source>
        <dbReference type="Proteomes" id="UP001365542"/>
    </source>
</evidence>
<proteinExistence type="predicted"/>
<reference evidence="3 4" key="1">
    <citation type="submission" date="2019-10" db="EMBL/GenBank/DDBJ databases">
        <authorList>
            <person name="Palmer J.M."/>
        </authorList>
    </citation>
    <scope>NUCLEOTIDE SEQUENCE [LARGE SCALE GENOMIC DNA]</scope>
    <source>
        <strain evidence="3 4">TWF694</strain>
    </source>
</reference>
<evidence type="ECO:0000256" key="1">
    <source>
        <dbReference type="SAM" id="MobiDB-lite"/>
    </source>
</evidence>
<comment type="caution">
    <text evidence="3">The sequence shown here is derived from an EMBL/GenBank/DDBJ whole genome shotgun (WGS) entry which is preliminary data.</text>
</comment>
<feature type="region of interest" description="Disordered" evidence="1">
    <location>
        <begin position="186"/>
        <end position="234"/>
    </location>
</feature>
<dbReference type="EMBL" id="JAVHJO010000007">
    <property type="protein sequence ID" value="KAK6538627.1"/>
    <property type="molecule type" value="Genomic_DNA"/>
</dbReference>
<keyword evidence="4" id="KW-1185">Reference proteome</keyword>
<feature type="chain" id="PRO_5043463135" evidence="2">
    <location>
        <begin position="22"/>
        <end position="243"/>
    </location>
</feature>
<dbReference type="Proteomes" id="UP001365542">
    <property type="component" value="Unassembled WGS sequence"/>
</dbReference>
<accession>A0AAV9XC99</accession>
<organism evidence="3 4">
    <name type="scientific">Orbilia ellipsospora</name>
    <dbReference type="NCBI Taxonomy" id="2528407"/>
    <lineage>
        <taxon>Eukaryota</taxon>
        <taxon>Fungi</taxon>
        <taxon>Dikarya</taxon>
        <taxon>Ascomycota</taxon>
        <taxon>Pezizomycotina</taxon>
        <taxon>Orbiliomycetes</taxon>
        <taxon>Orbiliales</taxon>
        <taxon>Orbiliaceae</taxon>
        <taxon>Orbilia</taxon>
    </lineage>
</organism>
<dbReference type="AlphaFoldDB" id="A0AAV9XC99"/>
<feature type="signal peptide" evidence="2">
    <location>
        <begin position="1"/>
        <end position="21"/>
    </location>
</feature>
<evidence type="ECO:0000313" key="3">
    <source>
        <dbReference type="EMBL" id="KAK6538627.1"/>
    </source>
</evidence>
<evidence type="ECO:0000256" key="2">
    <source>
        <dbReference type="SAM" id="SignalP"/>
    </source>
</evidence>
<sequence>MFSRVSIYASLLFLCAVVVQAGAGANIYACVYLPFNTIQMGKYVFQGAVNSGDHPPRTSCMSSVGITDPTKTTIYTQTAGVTCVFMGYVEVKNTGSCFFVASNYWSLSYTSNMGASGWAETAIGGNFAGNNILNDSQPYINVCLSPRICNIRGNSWDAGTQGPIYLIFSPSSVQQAGAQPGLPPNFTFNGTNPIPTGLPPDDGDDDDEPTITGTGTGPINTGWPTEDEDEGTTFTTVIRATQT</sequence>
<feature type="compositionally biased region" description="Low complexity" evidence="1">
    <location>
        <begin position="210"/>
        <end position="222"/>
    </location>
</feature>
<protein>
    <submittedName>
        <fullName evidence="3">Uncharacterized protein</fullName>
    </submittedName>
</protein>
<keyword evidence="2" id="KW-0732">Signal</keyword>
<name>A0AAV9XC99_9PEZI</name>
<gene>
    <name evidence="3" type="ORF">TWF694_010205</name>
</gene>